<dbReference type="InterPro" id="IPR013087">
    <property type="entry name" value="Znf_C2H2_type"/>
</dbReference>
<evidence type="ECO:0000313" key="5">
    <source>
        <dbReference type="Proteomes" id="UP000799640"/>
    </source>
</evidence>
<dbReference type="PANTHER" id="PTHR46082">
    <property type="entry name" value="ATP/GTP-BINDING PROTEIN-RELATED"/>
    <property type="match status" value="1"/>
</dbReference>
<dbReference type="GO" id="GO:0009116">
    <property type="term" value="P:nucleoside metabolic process"/>
    <property type="evidence" value="ECO:0007669"/>
    <property type="project" value="InterPro"/>
</dbReference>
<feature type="compositionally biased region" description="Basic and acidic residues" evidence="2">
    <location>
        <begin position="483"/>
        <end position="493"/>
    </location>
</feature>
<evidence type="ECO:0000256" key="1">
    <source>
        <dbReference type="ARBA" id="ARBA00022737"/>
    </source>
</evidence>
<dbReference type="Gene3D" id="3.40.50.1580">
    <property type="entry name" value="Nucleoside phosphorylase domain"/>
    <property type="match status" value="1"/>
</dbReference>
<organism evidence="4 5">
    <name type="scientific">Trichodelitschia bisporula</name>
    <dbReference type="NCBI Taxonomy" id="703511"/>
    <lineage>
        <taxon>Eukaryota</taxon>
        <taxon>Fungi</taxon>
        <taxon>Dikarya</taxon>
        <taxon>Ascomycota</taxon>
        <taxon>Pezizomycotina</taxon>
        <taxon>Dothideomycetes</taxon>
        <taxon>Dothideomycetes incertae sedis</taxon>
        <taxon>Phaeotrichales</taxon>
        <taxon>Phaeotrichaceae</taxon>
        <taxon>Trichodelitschia</taxon>
    </lineage>
</organism>
<dbReference type="InterPro" id="IPR035994">
    <property type="entry name" value="Nucleoside_phosphorylase_sf"/>
</dbReference>
<keyword evidence="1" id="KW-0677">Repeat</keyword>
<reference evidence="4" key="1">
    <citation type="journal article" date="2020" name="Stud. Mycol.">
        <title>101 Dothideomycetes genomes: a test case for predicting lifestyles and emergence of pathogens.</title>
        <authorList>
            <person name="Haridas S."/>
            <person name="Albert R."/>
            <person name="Binder M."/>
            <person name="Bloem J."/>
            <person name="Labutti K."/>
            <person name="Salamov A."/>
            <person name="Andreopoulos B."/>
            <person name="Baker S."/>
            <person name="Barry K."/>
            <person name="Bills G."/>
            <person name="Bluhm B."/>
            <person name="Cannon C."/>
            <person name="Castanera R."/>
            <person name="Culley D."/>
            <person name="Daum C."/>
            <person name="Ezra D."/>
            <person name="Gonzalez J."/>
            <person name="Henrissat B."/>
            <person name="Kuo A."/>
            <person name="Liang C."/>
            <person name="Lipzen A."/>
            <person name="Lutzoni F."/>
            <person name="Magnuson J."/>
            <person name="Mondo S."/>
            <person name="Nolan M."/>
            <person name="Ohm R."/>
            <person name="Pangilinan J."/>
            <person name="Park H.-J."/>
            <person name="Ramirez L."/>
            <person name="Alfaro M."/>
            <person name="Sun H."/>
            <person name="Tritt A."/>
            <person name="Yoshinaga Y."/>
            <person name="Zwiers L.-H."/>
            <person name="Turgeon B."/>
            <person name="Goodwin S."/>
            <person name="Spatafora J."/>
            <person name="Crous P."/>
            <person name="Grigoriev I."/>
        </authorList>
    </citation>
    <scope>NUCLEOTIDE SEQUENCE</scope>
    <source>
        <strain evidence="4">CBS 262.69</strain>
    </source>
</reference>
<accession>A0A6G1HKI3</accession>
<proteinExistence type="predicted"/>
<dbReference type="Proteomes" id="UP000799640">
    <property type="component" value="Unassembled WGS sequence"/>
</dbReference>
<dbReference type="Pfam" id="PF26082">
    <property type="entry name" value="zf-C2H2_AcuF"/>
    <property type="match status" value="1"/>
</dbReference>
<feature type="region of interest" description="Disordered" evidence="2">
    <location>
        <begin position="128"/>
        <end position="154"/>
    </location>
</feature>
<dbReference type="InterPro" id="IPR000845">
    <property type="entry name" value="Nucleoside_phosphorylase_d"/>
</dbReference>
<dbReference type="Gene3D" id="3.40.50.300">
    <property type="entry name" value="P-loop containing nucleotide triphosphate hydrolases"/>
    <property type="match status" value="1"/>
</dbReference>
<feature type="compositionally biased region" description="Polar residues" evidence="2">
    <location>
        <begin position="606"/>
        <end position="621"/>
    </location>
</feature>
<dbReference type="InterPro" id="IPR027417">
    <property type="entry name" value="P-loop_NTPase"/>
</dbReference>
<feature type="region of interest" description="Disordered" evidence="2">
    <location>
        <begin position="584"/>
        <end position="621"/>
    </location>
</feature>
<gene>
    <name evidence="4" type="ORF">EJ06DRAFT_225929</name>
</gene>
<feature type="compositionally biased region" description="Low complexity" evidence="2">
    <location>
        <begin position="131"/>
        <end position="143"/>
    </location>
</feature>
<feature type="non-terminal residue" evidence="4">
    <location>
        <position position="1349"/>
    </location>
</feature>
<dbReference type="OrthoDB" id="1577640at2759"/>
<dbReference type="GO" id="GO:0003824">
    <property type="term" value="F:catalytic activity"/>
    <property type="evidence" value="ECO:0007669"/>
    <property type="project" value="InterPro"/>
</dbReference>
<dbReference type="SUPFAM" id="SSF53167">
    <property type="entry name" value="Purine and uridine phosphorylases"/>
    <property type="match status" value="1"/>
</dbReference>
<dbReference type="Pfam" id="PF01048">
    <property type="entry name" value="PNP_UDP_1"/>
    <property type="match status" value="1"/>
</dbReference>
<dbReference type="InterPro" id="IPR058925">
    <property type="entry name" value="zf-C2H2_AcuF"/>
</dbReference>
<sequence>MSIQSFMEATGDGIPDWAGKCREGISGLLAAVINPSSPRYPILEVEAVQTIQERYDHWTGYLDALKDAVDPSSLDYRLRDTPTVKSAILDILLDLHKSLEAANDIVLGERECRVWSGPVVTENEDLDEFDISSTESDTSSFRSPGHDANSSAPTSEIQELMSAIKVSLDSLFKITQFIPNSTSWDRRARAATITPSDSTADIILVQDRFPSLAKAHPALAIRIGEANARRRQYFRYRRSHHERLSADEHTQDQVWDSAPLEPAMSTLSSATSITEAPNEELAFPPIPTDAESGTRFLCPFCFEYQEPQLGDLQKAWRKHVLDDLEPYICTFSPCTLDTFNSRRAWFEHELLAHRHRWLCQHCLTYFTSPDNLAVHICLEHLDTVQGSQVQAIVEQSKRRIEFIQPAECPFCDVSWAEADRNRNGDPKPSIVSLDEFERHVGHHMQQIALFALQSPAQHVHSMSPQRISDLDSIEVPLTQQQKAHPDDPLKRSENPTNAVDLDSSPIPREEIGQAADMDVWPDRDDEVEPLGFGEPHSWHSAPLLSSARSPKASPLTSSSTPAFSKVRNFSTSIIIPEMPAAKRIRTRGRFRASSSLSRPSSPDAGETTTPAPTSSVGQTSDWMLKESLTQSNTRRQLKREEYTIGWICALSIELAAAKQMLDEVHQNLPSNEADSNTYELGRIGEHNVVIACLPVGQMGTTPAASVVARMQSTFSSIRFGLMVGIGGGVPSSKNDIRLGDVVVSQPSNGHGGVIQYDFGKTTPDKFERTGFLNSPPIVLLNAVANMRANYDLGGKILCHPTQLSRQPLFARENAGPDVLYRADYNHEQPGTSDCSECKTDFIKRRQPRGNDFVIHYGTIASGNQVVRDATTRDRLSKDFGGVLCFEMEAAGLMNHFPCLVVRGICDYADSHKNKSWQPYAAVTAAAYAKEILLSIPAAEVETGSSAVEVMKQNLEFNKVLGKLPTAVDTPFNVRKREHDTACLPDTRVALLKQIYEWADGMDSPNIFWLSGLAGYGKSTVARTVAARCFKKGLSASFFFTKGGGDVGHAGMFVTSIAVQLANNVPDLKPVICDAIAKHSNIASLSLREQWDRLVLAPISLFGTDQSTPKFLLIVDALDECTDESDVRIILQLFAELRGSHQTRLRVFLTSRPEAHIRDGIQHIPEVEHYDFELHGIQQSVVEHDIRVFLGHEFRRISCKYFDRTNWPSEQIINRLVQNASGLFIWAATACRFISEGKQFAADRLDSILDQGHTEGNTPEKQLNDIYSTVLEQSIPASFSEKEKEKLRSMLKSQLGSIVTLFSPLSTHSLSKLLNIPQNDVSQTMSDLHAILDIPKEPGYALRLHHPSFR</sequence>
<name>A0A6G1HKI3_9PEZI</name>
<feature type="domain" description="C2H2-type" evidence="3">
    <location>
        <begin position="359"/>
        <end position="380"/>
    </location>
</feature>
<dbReference type="PANTHER" id="PTHR46082:SF11">
    <property type="entry name" value="AAA+ ATPASE DOMAIN-CONTAINING PROTEIN-RELATED"/>
    <property type="match status" value="1"/>
</dbReference>
<dbReference type="SUPFAM" id="SSF52540">
    <property type="entry name" value="P-loop containing nucleoside triphosphate hydrolases"/>
    <property type="match status" value="1"/>
</dbReference>
<evidence type="ECO:0000259" key="3">
    <source>
        <dbReference type="PROSITE" id="PS00028"/>
    </source>
</evidence>
<protein>
    <recommendedName>
        <fullName evidence="3">C2H2-type domain-containing protein</fullName>
    </recommendedName>
</protein>
<dbReference type="Pfam" id="PF24883">
    <property type="entry name" value="NPHP3_N"/>
    <property type="match status" value="1"/>
</dbReference>
<feature type="compositionally biased region" description="Low complexity" evidence="2">
    <location>
        <begin position="593"/>
        <end position="602"/>
    </location>
</feature>
<evidence type="ECO:0000256" key="2">
    <source>
        <dbReference type="SAM" id="MobiDB-lite"/>
    </source>
</evidence>
<dbReference type="EMBL" id="ML996706">
    <property type="protein sequence ID" value="KAF2396578.1"/>
    <property type="molecule type" value="Genomic_DNA"/>
</dbReference>
<feature type="region of interest" description="Disordered" evidence="2">
    <location>
        <begin position="479"/>
        <end position="562"/>
    </location>
</feature>
<dbReference type="InterPro" id="IPR056884">
    <property type="entry name" value="NPHP3-like_N"/>
</dbReference>
<dbReference type="CDD" id="cd09008">
    <property type="entry name" value="MTAN"/>
    <property type="match status" value="1"/>
</dbReference>
<dbReference type="InterPro" id="IPR053137">
    <property type="entry name" value="NLR-like"/>
</dbReference>
<keyword evidence="5" id="KW-1185">Reference proteome</keyword>
<evidence type="ECO:0000313" key="4">
    <source>
        <dbReference type="EMBL" id="KAF2396578.1"/>
    </source>
</evidence>
<dbReference type="PROSITE" id="PS00028">
    <property type="entry name" value="ZINC_FINGER_C2H2_1"/>
    <property type="match status" value="1"/>
</dbReference>